<comment type="caution">
    <text evidence="7">The sequence shown here is derived from an EMBL/GenBank/DDBJ whole genome shotgun (WGS) entry which is preliminary data.</text>
</comment>
<protein>
    <submittedName>
        <fullName evidence="7">Glycosyl transferase</fullName>
    </submittedName>
</protein>
<feature type="transmembrane region" description="Helical" evidence="5">
    <location>
        <begin position="12"/>
        <end position="33"/>
    </location>
</feature>
<dbReference type="InterPro" id="IPR029044">
    <property type="entry name" value="Nucleotide-diphossugar_trans"/>
</dbReference>
<dbReference type="AlphaFoldDB" id="A0A2M7T6E4"/>
<feature type="transmembrane region" description="Helical" evidence="5">
    <location>
        <begin position="353"/>
        <end position="379"/>
    </location>
</feature>
<dbReference type="PANTHER" id="PTHR43630">
    <property type="entry name" value="POLY-BETA-1,6-N-ACETYL-D-GLUCOSAMINE SYNTHASE"/>
    <property type="match status" value="1"/>
</dbReference>
<evidence type="ECO:0000256" key="4">
    <source>
        <dbReference type="SAM" id="MobiDB-lite"/>
    </source>
</evidence>
<evidence type="ECO:0000256" key="2">
    <source>
        <dbReference type="ARBA" id="ARBA00022676"/>
    </source>
</evidence>
<dbReference type="Pfam" id="PF00535">
    <property type="entry name" value="Glycos_transf_2"/>
    <property type="match status" value="1"/>
</dbReference>
<keyword evidence="3 7" id="KW-0808">Transferase</keyword>
<evidence type="ECO:0000256" key="1">
    <source>
        <dbReference type="ARBA" id="ARBA00006739"/>
    </source>
</evidence>
<dbReference type="GO" id="GO:0016757">
    <property type="term" value="F:glycosyltransferase activity"/>
    <property type="evidence" value="ECO:0007669"/>
    <property type="project" value="UniProtKB-KW"/>
</dbReference>
<feature type="region of interest" description="Disordered" evidence="4">
    <location>
        <begin position="457"/>
        <end position="480"/>
    </location>
</feature>
<dbReference type="PANTHER" id="PTHR43630:SF1">
    <property type="entry name" value="POLY-BETA-1,6-N-ACETYL-D-GLUCOSAMINE SYNTHASE"/>
    <property type="match status" value="1"/>
</dbReference>
<comment type="similarity">
    <text evidence="1">Belongs to the glycosyltransferase 2 family.</text>
</comment>
<dbReference type="InterPro" id="IPR001173">
    <property type="entry name" value="Glyco_trans_2-like"/>
</dbReference>
<dbReference type="Proteomes" id="UP000230956">
    <property type="component" value="Unassembled WGS sequence"/>
</dbReference>
<dbReference type="EMBL" id="PFNG01000203">
    <property type="protein sequence ID" value="PIZ36432.1"/>
    <property type="molecule type" value="Genomic_DNA"/>
</dbReference>
<evidence type="ECO:0000256" key="5">
    <source>
        <dbReference type="SAM" id="Phobius"/>
    </source>
</evidence>
<dbReference type="SUPFAM" id="SSF53448">
    <property type="entry name" value="Nucleotide-diphospho-sugar transferases"/>
    <property type="match status" value="1"/>
</dbReference>
<evidence type="ECO:0000313" key="7">
    <source>
        <dbReference type="EMBL" id="PIZ36432.1"/>
    </source>
</evidence>
<accession>A0A2M7T6E4</accession>
<organism evidence="7 8">
    <name type="scientific">Candidatus Aquicultor secundus</name>
    <dbReference type="NCBI Taxonomy" id="1973895"/>
    <lineage>
        <taxon>Bacteria</taxon>
        <taxon>Bacillati</taxon>
        <taxon>Actinomycetota</taxon>
        <taxon>Candidatus Aquicultoria</taxon>
        <taxon>Candidatus Aquicultorales</taxon>
        <taxon>Candidatus Aquicultoraceae</taxon>
        <taxon>Candidatus Aquicultor</taxon>
    </lineage>
</organism>
<gene>
    <name evidence="7" type="ORF">COY37_08580</name>
</gene>
<sequence>MLDMLLVFISWYQFIIFAYFILINGTCSFFTLVSLKDIRRYSSTVTAQNIKNIISGSFYRPLSIVVPAYNERETIAASLKSLLGLHFPEFEVIVVNDGSTDTTLQELKEHFRLVKIDKPIALKLDHRPLRGIYISLDYPHLLVLDKENGGKADALNAGINASKFPLFCCVDADSLLDNDALLKAVRPFIEDREVIATGGIVRVVNGCTVEDGNVISVRAPKKAIECFQAVEYVRTFLSGRTAWNSFDSLLIISGAFSIFRKDLLMAVNGYRHTVGEDMDLVLRLHKHCRDHKIRYKIIFVPDPVCWTQVPADFNSLTKQRNRWQRGLIESLWFNRKMFLNPKYGTVGLFGYPYFIFVEALAPIVEFLGYFLFVVFYLTGYLDLDFALLFFMLAILWGAWINLGSILLDNLIYMRYQRLTDILKLCLFGLIEFIGPRQLILTERLLATFQFWKKGWGKPKRQAISSKPAEETEGRQPKEVA</sequence>
<evidence type="ECO:0000259" key="6">
    <source>
        <dbReference type="Pfam" id="PF00535"/>
    </source>
</evidence>
<keyword evidence="5" id="KW-0472">Membrane</keyword>
<keyword evidence="5" id="KW-0812">Transmembrane</keyword>
<reference evidence="8" key="1">
    <citation type="submission" date="2017-09" db="EMBL/GenBank/DDBJ databases">
        <title>Depth-based differentiation of microbial function through sediment-hosted aquifers and enrichment of novel symbionts in the deep terrestrial subsurface.</title>
        <authorList>
            <person name="Probst A.J."/>
            <person name="Ladd B."/>
            <person name="Jarett J.K."/>
            <person name="Geller-Mcgrath D.E."/>
            <person name="Sieber C.M.K."/>
            <person name="Emerson J.B."/>
            <person name="Anantharaman K."/>
            <person name="Thomas B.C."/>
            <person name="Malmstrom R."/>
            <person name="Stieglmeier M."/>
            <person name="Klingl A."/>
            <person name="Woyke T."/>
            <person name="Ryan C.M."/>
            <person name="Banfield J.F."/>
        </authorList>
    </citation>
    <scope>NUCLEOTIDE SEQUENCE [LARGE SCALE GENOMIC DNA]</scope>
</reference>
<evidence type="ECO:0000256" key="3">
    <source>
        <dbReference type="ARBA" id="ARBA00022679"/>
    </source>
</evidence>
<evidence type="ECO:0000313" key="8">
    <source>
        <dbReference type="Proteomes" id="UP000230956"/>
    </source>
</evidence>
<name>A0A2M7T6E4_9ACTN</name>
<feature type="transmembrane region" description="Helical" evidence="5">
    <location>
        <begin position="385"/>
        <end position="407"/>
    </location>
</feature>
<keyword evidence="5" id="KW-1133">Transmembrane helix</keyword>
<proteinExistence type="inferred from homology"/>
<feature type="domain" description="Glycosyltransferase 2-like" evidence="6">
    <location>
        <begin position="63"/>
        <end position="243"/>
    </location>
</feature>
<dbReference type="CDD" id="cd06423">
    <property type="entry name" value="CESA_like"/>
    <property type="match status" value="1"/>
</dbReference>
<keyword evidence="2" id="KW-0328">Glycosyltransferase</keyword>
<dbReference type="Gene3D" id="3.90.550.10">
    <property type="entry name" value="Spore Coat Polysaccharide Biosynthesis Protein SpsA, Chain A"/>
    <property type="match status" value="1"/>
</dbReference>
<feature type="compositionally biased region" description="Basic and acidic residues" evidence="4">
    <location>
        <begin position="467"/>
        <end position="480"/>
    </location>
</feature>